<evidence type="ECO:0000313" key="2">
    <source>
        <dbReference type="Proteomes" id="UP001217631"/>
    </source>
</evidence>
<accession>A0AAJ5UW13</accession>
<dbReference type="EMBL" id="CP118677">
    <property type="protein sequence ID" value="WEA18933.1"/>
    <property type="molecule type" value="Genomic_DNA"/>
</dbReference>
<evidence type="ECO:0000313" key="1">
    <source>
        <dbReference type="EMBL" id="WEA18933.1"/>
    </source>
</evidence>
<dbReference type="RefSeq" id="WP_201217315.1">
    <property type="nucleotide sequence ID" value="NZ_CP118677.1"/>
</dbReference>
<organism evidence="1 2">
    <name type="scientific">Pseudomonas juntendi</name>
    <dbReference type="NCBI Taxonomy" id="2666183"/>
    <lineage>
        <taxon>Bacteria</taxon>
        <taxon>Pseudomonadati</taxon>
        <taxon>Pseudomonadota</taxon>
        <taxon>Gammaproteobacteria</taxon>
        <taxon>Pseudomonadales</taxon>
        <taxon>Pseudomonadaceae</taxon>
        <taxon>Pseudomonas</taxon>
    </lineage>
</organism>
<dbReference type="InterPro" id="IPR024400">
    <property type="entry name" value="DUF2635"/>
</dbReference>
<gene>
    <name evidence="1" type="ORF">PWA60_16695</name>
</gene>
<protein>
    <submittedName>
        <fullName evidence="1">DUF2635 domain-containing protein</fullName>
    </submittedName>
</protein>
<dbReference type="Pfam" id="PF10948">
    <property type="entry name" value="DUF2635"/>
    <property type="match status" value="1"/>
</dbReference>
<sequence>MLVNAAPGHRVPRAEDPRSYIECVPAEAVDVPDNSYYQRRIASGELVEAKQSGAKPAAKRAAK</sequence>
<dbReference type="Proteomes" id="UP001217631">
    <property type="component" value="Chromosome"/>
</dbReference>
<reference evidence="1" key="1">
    <citation type="submission" date="2023-02" db="EMBL/GenBank/DDBJ databases">
        <title>tmexCD-toprJ-like cluster.</title>
        <authorList>
            <person name="Gao X."/>
            <person name="Wang C."/>
            <person name="Liu J."/>
        </authorList>
    </citation>
    <scope>NUCLEOTIDE SEQUENCE</scope>
    <source>
        <strain evidence="1">GDW21C697WI</strain>
    </source>
</reference>
<dbReference type="AlphaFoldDB" id="A0AAJ5UW13"/>
<proteinExistence type="predicted"/>
<name>A0AAJ5UW13_9PSED</name>